<proteinExistence type="predicted"/>
<accession>A0A518KAZ6</accession>
<feature type="domain" description="PRC-barrel" evidence="1">
    <location>
        <begin position="12"/>
        <end position="86"/>
    </location>
</feature>
<protein>
    <submittedName>
        <fullName evidence="2">PRC-barrel domain protein</fullName>
    </submittedName>
</protein>
<dbReference type="Gene3D" id="2.30.30.240">
    <property type="entry name" value="PRC-barrel domain"/>
    <property type="match status" value="1"/>
</dbReference>
<reference evidence="2 3" key="1">
    <citation type="submission" date="2019-02" db="EMBL/GenBank/DDBJ databases">
        <title>Deep-cultivation of Planctomycetes and their phenomic and genomic characterization uncovers novel biology.</title>
        <authorList>
            <person name="Wiegand S."/>
            <person name="Jogler M."/>
            <person name="Boedeker C."/>
            <person name="Pinto D."/>
            <person name="Vollmers J."/>
            <person name="Rivas-Marin E."/>
            <person name="Kohn T."/>
            <person name="Peeters S.H."/>
            <person name="Heuer A."/>
            <person name="Rast P."/>
            <person name="Oberbeckmann S."/>
            <person name="Bunk B."/>
            <person name="Jeske O."/>
            <person name="Meyerdierks A."/>
            <person name="Storesund J.E."/>
            <person name="Kallscheuer N."/>
            <person name="Luecker S."/>
            <person name="Lage O.M."/>
            <person name="Pohl T."/>
            <person name="Merkel B.J."/>
            <person name="Hornburger P."/>
            <person name="Mueller R.-W."/>
            <person name="Bruemmer F."/>
            <person name="Labrenz M."/>
            <person name="Spormann A.M."/>
            <person name="Op den Camp H."/>
            <person name="Overmann J."/>
            <person name="Amann R."/>
            <person name="Jetten M.S.M."/>
            <person name="Mascher T."/>
            <person name="Medema M.H."/>
            <person name="Devos D.P."/>
            <person name="Kaster A.-K."/>
            <person name="Ovreas L."/>
            <person name="Rohde M."/>
            <person name="Galperin M.Y."/>
            <person name="Jogler C."/>
        </authorList>
    </citation>
    <scope>NUCLEOTIDE SEQUENCE [LARGE SCALE GENOMIC DNA]</scope>
    <source>
        <strain evidence="2 3">Spa11</strain>
    </source>
</reference>
<dbReference type="Proteomes" id="UP000316426">
    <property type="component" value="Chromosome"/>
</dbReference>
<dbReference type="InterPro" id="IPR027275">
    <property type="entry name" value="PRC-brl_dom"/>
</dbReference>
<gene>
    <name evidence="2" type="ORF">Spa11_31650</name>
</gene>
<dbReference type="EMBL" id="CP036349">
    <property type="protein sequence ID" value="QDV74956.1"/>
    <property type="molecule type" value="Genomic_DNA"/>
</dbReference>
<evidence type="ECO:0000313" key="3">
    <source>
        <dbReference type="Proteomes" id="UP000316426"/>
    </source>
</evidence>
<organism evidence="2 3">
    <name type="scientific">Botrimarina mediterranea</name>
    <dbReference type="NCBI Taxonomy" id="2528022"/>
    <lineage>
        <taxon>Bacteria</taxon>
        <taxon>Pseudomonadati</taxon>
        <taxon>Planctomycetota</taxon>
        <taxon>Planctomycetia</taxon>
        <taxon>Pirellulales</taxon>
        <taxon>Lacipirellulaceae</taxon>
        <taxon>Botrimarina</taxon>
    </lineage>
</organism>
<dbReference type="InterPro" id="IPR011033">
    <property type="entry name" value="PRC_barrel-like_sf"/>
</dbReference>
<sequence length="124" mass="13625">MAVGINRQTLSAGTLVGDDVNNFAGEKVGTVKEIMLDVDRGRISYVVVSSGGFLGIGDRLFAVPWGAMQVDGENHALLFDVTKDRLEDAPGFDQDNWPDFADQTWGASVHEFYGTRPYWETDLP</sequence>
<dbReference type="AlphaFoldDB" id="A0A518KAZ6"/>
<evidence type="ECO:0000259" key="1">
    <source>
        <dbReference type="Pfam" id="PF05239"/>
    </source>
</evidence>
<dbReference type="PANTHER" id="PTHR36505">
    <property type="entry name" value="BLR1072 PROTEIN"/>
    <property type="match status" value="1"/>
</dbReference>
<dbReference type="PANTHER" id="PTHR36505:SF1">
    <property type="entry name" value="BLR1072 PROTEIN"/>
    <property type="match status" value="1"/>
</dbReference>
<keyword evidence="3" id="KW-1185">Reference proteome</keyword>
<dbReference type="Pfam" id="PF05239">
    <property type="entry name" value="PRC"/>
    <property type="match status" value="1"/>
</dbReference>
<evidence type="ECO:0000313" key="2">
    <source>
        <dbReference type="EMBL" id="QDV74956.1"/>
    </source>
</evidence>
<dbReference type="SUPFAM" id="SSF50346">
    <property type="entry name" value="PRC-barrel domain"/>
    <property type="match status" value="1"/>
</dbReference>
<dbReference type="KEGG" id="bmei:Spa11_31650"/>
<dbReference type="RefSeq" id="WP_145113822.1">
    <property type="nucleotide sequence ID" value="NZ_CP036349.1"/>
</dbReference>
<name>A0A518KAZ6_9BACT</name>